<name>A0A8T9ZZW6_9HEMI</name>
<evidence type="ECO:0000256" key="1">
    <source>
        <dbReference type="SAM" id="Phobius"/>
    </source>
</evidence>
<geneLocation type="mitochondrion" evidence="2"/>
<keyword evidence="1" id="KW-1133">Transmembrane helix</keyword>
<feature type="transmembrane region" description="Helical" evidence="1">
    <location>
        <begin position="130"/>
        <end position="154"/>
    </location>
</feature>
<feature type="transmembrane region" description="Helical" evidence="1">
    <location>
        <begin position="50"/>
        <end position="69"/>
    </location>
</feature>
<protein>
    <submittedName>
        <fullName evidence="2">NADH dehydrogenase subunit 6</fullName>
    </submittedName>
</protein>
<sequence>MKMIIIMMMMLSTMMMLSNHPLSMGLMLIVQTMLMSMLTGMIMKTFLMSYILLITMLSGMLVLFIYMSSIASNEKFLLKTNPTILIMLPLTFLFLNNKMMEKNYCLSMEMMSSKLNSMFYLNKMFNMDTFIVVILMVMYLFLSMIMSTMLVNIFEGPMNMKNK</sequence>
<organism evidence="2">
    <name type="scientific">Isometopus sp</name>
    <dbReference type="NCBI Taxonomy" id="2931297"/>
    <lineage>
        <taxon>Eukaryota</taxon>
        <taxon>Metazoa</taxon>
        <taxon>Ecdysozoa</taxon>
        <taxon>Arthropoda</taxon>
        <taxon>Hexapoda</taxon>
        <taxon>Insecta</taxon>
        <taxon>Pterygota</taxon>
        <taxon>Neoptera</taxon>
        <taxon>Paraneoptera</taxon>
        <taxon>Hemiptera</taxon>
        <taxon>Heteroptera</taxon>
        <taxon>Panheteroptera</taxon>
        <taxon>Cimicomorpha</taxon>
        <taxon>Miridae</taxon>
        <taxon>Isometopini</taxon>
        <taxon>Isometopus</taxon>
    </lineage>
</organism>
<evidence type="ECO:0000313" key="2">
    <source>
        <dbReference type="EMBL" id="UPL65995.1"/>
    </source>
</evidence>
<feature type="transmembrane region" description="Helical" evidence="1">
    <location>
        <begin position="76"/>
        <end position="95"/>
    </location>
</feature>
<dbReference type="EMBL" id="MW619700">
    <property type="protein sequence ID" value="UPL65995.1"/>
    <property type="molecule type" value="Genomic_DNA"/>
</dbReference>
<reference evidence="2" key="1">
    <citation type="journal article" date="2022" name="Cladistics">
        <title>Diversification of the phytophagous lineages of true bugs (Insecta: Hemiptera: Heteroptera) shortly after that of the flowering plants.</title>
        <authorList>
            <person name="Ye F."/>
            <person name="Kment P."/>
            <person name="Redei D."/>
            <person name="Luo J.Y."/>
            <person name="Wang Y.H."/>
            <person name="Kuechler S.M."/>
            <person name="Zhang W.W."/>
            <person name="Chen P.P."/>
            <person name="Wu H.Y."/>
            <person name="Wu Y.Z."/>
            <person name="Sun X.Y."/>
            <person name="Ding L."/>
            <person name="Wang Y.R."/>
            <person name="Xie Q."/>
        </authorList>
    </citation>
    <scope>NUCLEOTIDE SEQUENCE</scope>
</reference>
<keyword evidence="1" id="KW-0472">Membrane</keyword>
<keyword evidence="2" id="KW-0496">Mitochondrion</keyword>
<proteinExistence type="predicted"/>
<accession>A0A8T9ZZW6</accession>
<keyword evidence="1" id="KW-0812">Transmembrane</keyword>
<dbReference type="AlphaFoldDB" id="A0A8T9ZZW6"/>